<evidence type="ECO:0000256" key="4">
    <source>
        <dbReference type="ARBA" id="ARBA00023268"/>
    </source>
</evidence>
<dbReference type="EMBL" id="JAFLRJ010000089">
    <property type="protein sequence ID" value="MBO0512138.1"/>
    <property type="molecule type" value="Genomic_DNA"/>
</dbReference>
<sequence>MESALSEADRVRMARNSGMRALSPKEGLALFDAAIGLGSAHAVTARIDTAELASRGDALPPLLRRLVRAPLRRAARSGGDTGDSLARRLAGLDSAEAELALQETVRTEVAAALTYPGPGAVDPRRDFKELGIDSLTAVELRNRLAAATGLRLPATVVFDHPTPIALARLLLAGLRPTDETAAETGTEAEIAVEAETSDAVDAIEAMDIEALVRAARETGL</sequence>
<name>A0A939F5P9_9ACTN</name>
<dbReference type="PROSITE" id="PS50075">
    <property type="entry name" value="CARRIER"/>
    <property type="match status" value="1"/>
</dbReference>
<dbReference type="PANTHER" id="PTHR43775:SF51">
    <property type="entry name" value="INACTIVE PHENOLPHTHIOCEROL SYNTHESIS POLYKETIDE SYNTHASE TYPE I PKS1-RELATED"/>
    <property type="match status" value="1"/>
</dbReference>
<evidence type="ECO:0000256" key="2">
    <source>
        <dbReference type="ARBA" id="ARBA00022553"/>
    </source>
</evidence>
<evidence type="ECO:0000256" key="1">
    <source>
        <dbReference type="ARBA" id="ARBA00022450"/>
    </source>
</evidence>
<dbReference type="GO" id="GO:0031177">
    <property type="term" value="F:phosphopantetheine binding"/>
    <property type="evidence" value="ECO:0007669"/>
    <property type="project" value="InterPro"/>
</dbReference>
<comment type="caution">
    <text evidence="6">The sequence shown here is derived from an EMBL/GenBank/DDBJ whole genome shotgun (WGS) entry which is preliminary data.</text>
</comment>
<keyword evidence="1" id="KW-0596">Phosphopantetheine</keyword>
<keyword evidence="4" id="KW-0511">Multifunctional enzyme</keyword>
<dbReference type="InterPro" id="IPR050091">
    <property type="entry name" value="PKS_NRPS_Biosynth_Enz"/>
</dbReference>
<dbReference type="InterPro" id="IPR009081">
    <property type="entry name" value="PP-bd_ACP"/>
</dbReference>
<dbReference type="SUPFAM" id="SSF47336">
    <property type="entry name" value="ACP-like"/>
    <property type="match status" value="1"/>
</dbReference>
<reference evidence="6" key="1">
    <citation type="submission" date="2021-03" db="EMBL/GenBank/DDBJ databases">
        <title>Streptomyces poriferae sp. nov., a novel marine sponge-derived Actinobacteria species with anti-MRSA activity.</title>
        <authorList>
            <person name="Sandoval-Powers M."/>
            <person name="Kralova S."/>
            <person name="Nguyen G.-S."/>
            <person name="Fawwal D."/>
            <person name="Degnes K."/>
            <person name="Klinkenberg G."/>
            <person name="Sletta H."/>
            <person name="Wentzel A."/>
            <person name="Liles M.R."/>
        </authorList>
    </citation>
    <scope>NUCLEOTIDE SEQUENCE</scope>
    <source>
        <strain evidence="6">DSM 41794</strain>
    </source>
</reference>
<keyword evidence="2" id="KW-0597">Phosphoprotein</keyword>
<dbReference type="Gene3D" id="1.10.1200.10">
    <property type="entry name" value="ACP-like"/>
    <property type="match status" value="1"/>
</dbReference>
<evidence type="ECO:0000256" key="3">
    <source>
        <dbReference type="ARBA" id="ARBA00022679"/>
    </source>
</evidence>
<evidence type="ECO:0000313" key="7">
    <source>
        <dbReference type="Proteomes" id="UP000664167"/>
    </source>
</evidence>
<dbReference type="Pfam" id="PF00550">
    <property type="entry name" value="PP-binding"/>
    <property type="match status" value="1"/>
</dbReference>
<dbReference type="InterPro" id="IPR020806">
    <property type="entry name" value="PKS_PP-bd"/>
</dbReference>
<dbReference type="SMART" id="SM01294">
    <property type="entry name" value="PKS_PP_betabranch"/>
    <property type="match status" value="1"/>
</dbReference>
<proteinExistence type="predicted"/>
<dbReference type="PANTHER" id="PTHR43775">
    <property type="entry name" value="FATTY ACID SYNTHASE"/>
    <property type="match status" value="1"/>
</dbReference>
<protein>
    <recommendedName>
        <fullName evidence="5">Carrier domain-containing protein</fullName>
    </recommendedName>
</protein>
<evidence type="ECO:0000259" key="5">
    <source>
        <dbReference type="PROSITE" id="PS50075"/>
    </source>
</evidence>
<feature type="domain" description="Carrier" evidence="5">
    <location>
        <begin position="96"/>
        <end position="174"/>
    </location>
</feature>
<organism evidence="6 7">
    <name type="scientific">Streptomyces beijiangensis</name>
    <dbReference type="NCBI Taxonomy" id="163361"/>
    <lineage>
        <taxon>Bacteria</taxon>
        <taxon>Bacillati</taxon>
        <taxon>Actinomycetota</taxon>
        <taxon>Actinomycetes</taxon>
        <taxon>Kitasatosporales</taxon>
        <taxon>Streptomycetaceae</taxon>
        <taxon>Streptomyces</taxon>
    </lineage>
</organism>
<dbReference type="SMART" id="SM00823">
    <property type="entry name" value="PKS_PP"/>
    <property type="match status" value="1"/>
</dbReference>
<keyword evidence="3" id="KW-0808">Transferase</keyword>
<dbReference type="PROSITE" id="PS00012">
    <property type="entry name" value="PHOSPHOPANTETHEINE"/>
    <property type="match status" value="1"/>
</dbReference>
<dbReference type="InterPro" id="IPR036736">
    <property type="entry name" value="ACP-like_sf"/>
</dbReference>
<dbReference type="GO" id="GO:0004312">
    <property type="term" value="F:fatty acid synthase activity"/>
    <property type="evidence" value="ECO:0007669"/>
    <property type="project" value="TreeGrafter"/>
</dbReference>
<evidence type="ECO:0000313" key="6">
    <source>
        <dbReference type="EMBL" id="MBO0512138.1"/>
    </source>
</evidence>
<gene>
    <name evidence="6" type="ORF">J0695_09990</name>
</gene>
<dbReference type="FunFam" id="1.10.1200.10:FF:000007">
    <property type="entry name" value="Probable polyketide synthase pks17"/>
    <property type="match status" value="1"/>
</dbReference>
<dbReference type="GO" id="GO:0006633">
    <property type="term" value="P:fatty acid biosynthetic process"/>
    <property type="evidence" value="ECO:0007669"/>
    <property type="project" value="TreeGrafter"/>
</dbReference>
<dbReference type="Proteomes" id="UP000664167">
    <property type="component" value="Unassembled WGS sequence"/>
</dbReference>
<dbReference type="Gene3D" id="3.40.50.720">
    <property type="entry name" value="NAD(P)-binding Rossmann-like Domain"/>
    <property type="match status" value="1"/>
</dbReference>
<dbReference type="GO" id="GO:0017000">
    <property type="term" value="P:antibiotic biosynthetic process"/>
    <property type="evidence" value="ECO:0007669"/>
    <property type="project" value="UniProtKB-ARBA"/>
</dbReference>
<dbReference type="InterPro" id="IPR006162">
    <property type="entry name" value="Ppantetheine_attach_site"/>
</dbReference>
<dbReference type="AlphaFoldDB" id="A0A939F5P9"/>
<accession>A0A939F5P9</accession>
<keyword evidence="7" id="KW-1185">Reference proteome</keyword>